<evidence type="ECO:0000256" key="1">
    <source>
        <dbReference type="PIRSR" id="PIRSR600101-1"/>
    </source>
</evidence>
<accession>A0AAV8QPU4</accession>
<feature type="region of interest" description="Disordered" evidence="4">
    <location>
        <begin position="141"/>
        <end position="166"/>
    </location>
</feature>
<feature type="compositionally biased region" description="Polar residues" evidence="4">
    <location>
        <begin position="149"/>
        <end position="164"/>
    </location>
</feature>
<comment type="catalytic activity">
    <reaction evidence="3">
        <text>an N-terminal (5-L-glutamyl)-[peptide] + an alpha-amino acid = 5-L-glutamyl amino acid + an N-terminal L-alpha-aminoacyl-[peptide]</text>
        <dbReference type="Rhea" id="RHEA:23904"/>
        <dbReference type="Rhea" id="RHEA-COMP:9780"/>
        <dbReference type="Rhea" id="RHEA-COMP:9795"/>
        <dbReference type="ChEBI" id="CHEBI:77644"/>
        <dbReference type="ChEBI" id="CHEBI:78597"/>
        <dbReference type="ChEBI" id="CHEBI:78599"/>
        <dbReference type="ChEBI" id="CHEBI:78608"/>
        <dbReference type="EC" id="2.3.2.2"/>
    </reaction>
</comment>
<comment type="function">
    <text evidence="3">Cleaves the gamma-glutamyl peptide bond of glutathione and glutathione conjugates.</text>
</comment>
<feature type="binding site" evidence="2">
    <location>
        <begin position="484"/>
        <end position="485"/>
    </location>
    <ligand>
        <name>L-glutamate</name>
        <dbReference type="ChEBI" id="CHEBI:29985"/>
    </ligand>
</feature>
<keyword evidence="3" id="KW-0012">Acyltransferase</keyword>
<keyword evidence="5" id="KW-0812">Transmembrane</keyword>
<dbReference type="Pfam" id="PF01019">
    <property type="entry name" value="G_glu_transpept"/>
    <property type="match status" value="1"/>
</dbReference>
<evidence type="ECO:0000256" key="5">
    <source>
        <dbReference type="SAM" id="Phobius"/>
    </source>
</evidence>
<dbReference type="Gene3D" id="1.10.246.130">
    <property type="match status" value="1"/>
</dbReference>
<comment type="catalytic activity">
    <reaction evidence="3">
        <text>an S-substituted glutathione + H2O = an S-substituted L-cysteinylglycine + L-glutamate</text>
        <dbReference type="Rhea" id="RHEA:59468"/>
        <dbReference type="ChEBI" id="CHEBI:15377"/>
        <dbReference type="ChEBI" id="CHEBI:29985"/>
        <dbReference type="ChEBI" id="CHEBI:90779"/>
        <dbReference type="ChEBI" id="CHEBI:143103"/>
        <dbReference type="EC" id="3.4.19.13"/>
    </reaction>
</comment>
<dbReference type="InterPro" id="IPR000101">
    <property type="entry name" value="GGT_peptidase"/>
</dbReference>
<dbReference type="Gene3D" id="3.60.20.40">
    <property type="match status" value="1"/>
</dbReference>
<dbReference type="GO" id="GO:0005886">
    <property type="term" value="C:plasma membrane"/>
    <property type="evidence" value="ECO:0007669"/>
    <property type="project" value="TreeGrafter"/>
</dbReference>
<dbReference type="PANTHER" id="PTHR11686:SF9">
    <property type="entry name" value="RE13973P"/>
    <property type="match status" value="1"/>
</dbReference>
<dbReference type="InterPro" id="IPR029055">
    <property type="entry name" value="Ntn_hydrolases_N"/>
</dbReference>
<dbReference type="PRINTS" id="PR01210">
    <property type="entry name" value="GGTRANSPTASE"/>
</dbReference>
<keyword evidence="3" id="KW-0378">Hydrolase</keyword>
<keyword evidence="3" id="KW-0808">Transferase</keyword>
<feature type="binding site" evidence="2">
    <location>
        <begin position="432"/>
        <end position="434"/>
    </location>
    <ligand>
        <name>L-glutamate</name>
        <dbReference type="ChEBI" id="CHEBI:29985"/>
    </ligand>
</feature>
<evidence type="ECO:0000313" key="7">
    <source>
        <dbReference type="Proteomes" id="UP001222027"/>
    </source>
</evidence>
<dbReference type="FunFam" id="1.10.246.130:FF:000001">
    <property type="entry name" value="Gamma-glutamyltransferase 5 isoform 1"/>
    <property type="match status" value="1"/>
</dbReference>
<dbReference type="GO" id="GO:0006751">
    <property type="term" value="P:glutathione catabolic process"/>
    <property type="evidence" value="ECO:0007669"/>
    <property type="project" value="UniProtKB-UniRule"/>
</dbReference>
<feature type="active site" description="Nucleophile" evidence="1">
    <location>
        <position position="414"/>
    </location>
</feature>
<dbReference type="GO" id="GO:0103068">
    <property type="term" value="F:leukotriene C4 gamma-glutamyl transferase activity"/>
    <property type="evidence" value="ECO:0007669"/>
    <property type="project" value="UniProtKB-EC"/>
</dbReference>
<reference evidence="6 7" key="1">
    <citation type="submission" date="2022-12" db="EMBL/GenBank/DDBJ databases">
        <title>Chromosome-scale assembly of the Ensete ventricosum genome.</title>
        <authorList>
            <person name="Dussert Y."/>
            <person name="Stocks J."/>
            <person name="Wendawek A."/>
            <person name="Woldeyes F."/>
            <person name="Nichols R.A."/>
            <person name="Borrell J.S."/>
        </authorList>
    </citation>
    <scope>NUCLEOTIDE SEQUENCE [LARGE SCALE GENOMIC DNA]</scope>
    <source>
        <strain evidence="7">cv. Maze</strain>
        <tissue evidence="6">Seeds</tissue>
    </source>
</reference>
<dbReference type="EMBL" id="JAQQAF010000006">
    <property type="protein sequence ID" value="KAJ8476724.1"/>
    <property type="molecule type" value="Genomic_DNA"/>
</dbReference>
<dbReference type="GO" id="GO:0036374">
    <property type="term" value="F:glutathione hydrolase activity"/>
    <property type="evidence" value="ECO:0007669"/>
    <property type="project" value="UniProtKB-UniRule"/>
</dbReference>
<keyword evidence="7" id="KW-1185">Reference proteome</keyword>
<evidence type="ECO:0000256" key="2">
    <source>
        <dbReference type="PIRSR" id="PIRSR600101-2"/>
    </source>
</evidence>
<dbReference type="EC" id="3.4.19.13" evidence="3"/>
<dbReference type="NCBIfam" id="TIGR00066">
    <property type="entry name" value="g_glut_trans"/>
    <property type="match status" value="1"/>
</dbReference>
<dbReference type="InterPro" id="IPR043137">
    <property type="entry name" value="GGT_ssub_C"/>
</dbReference>
<evidence type="ECO:0000256" key="3">
    <source>
        <dbReference type="RuleBase" id="RU368068"/>
    </source>
</evidence>
<feature type="binding site" evidence="2">
    <location>
        <position position="506"/>
    </location>
    <ligand>
        <name>L-glutamate</name>
        <dbReference type="ChEBI" id="CHEBI:29985"/>
    </ligand>
</feature>
<keyword evidence="5" id="KW-1133">Transmembrane helix</keyword>
<dbReference type="Proteomes" id="UP001222027">
    <property type="component" value="Unassembled WGS sequence"/>
</dbReference>
<dbReference type="PANTHER" id="PTHR11686">
    <property type="entry name" value="GAMMA GLUTAMYL TRANSPEPTIDASE"/>
    <property type="match status" value="1"/>
</dbReference>
<evidence type="ECO:0000313" key="6">
    <source>
        <dbReference type="EMBL" id="KAJ8476724.1"/>
    </source>
</evidence>
<name>A0AAV8QPU4_ENSVE</name>
<feature type="binding site" evidence="2">
    <location>
        <position position="456"/>
    </location>
    <ligand>
        <name>L-glutamate</name>
        <dbReference type="ChEBI" id="CHEBI:29985"/>
    </ligand>
</feature>
<proteinExistence type="predicted"/>
<comment type="pathway">
    <text evidence="3">Sulfur metabolism; glutathione metabolism.</text>
</comment>
<sequence length="629" mass="67409">MATLDGIRSSLLRRRAPAPDAATRRRIWWSSAAAIVAWGLLFFVLIWSLGGAREVRLEVTRERWGSIGGPEAVESEVGVVAADDGRCSEIGVAALRAGGHAVDAAVAAALCLGVVHPVSSGIGGGAFIVVRSADSGEAEAFDSRETAPSAASKNMYENSPSSKSKGALSMGIPGELAGLHKAWLKYGRLPWKALIQPAIGLAKDGFLVVPFLADAIKKKEDDILADHGLQELLAPNGKILQTNDTCYNPALAYTLEVISTEGPKAFYNGSIGEKFIEDVKNAGGIATMEDLSRYTVKVSEATVANAMGYTILGMPPPSSGTVGMSLVLNILGSYESLDAVKGLLGLHRLIEAFKHMFAVRMNLGDPDFVNIKEYVSDMLSPFFAKKIQQKIVDNTTFEPSYYMARWSQLRDHGTSHLCIVDTDRNAVSLTTTVNSYFGARVLSSSTGILLNNEMDDFSTPTEASPDHLPPAPANFIEPNKRPLSSMAPIIVLKDNQLAGVVGASGGLNIIPAVVQVFLNHFVLGMEPLAAVRHPRVFHKLIPNKVLYENFTAIDGEKIELGDEAKLFLEQRGHIVNSLSSAAAVSQFVVHNLQVPVLSTHRKVKNGNNIFHGKLIAISDPRKDGSPAGI</sequence>
<dbReference type="AlphaFoldDB" id="A0AAV8QPU4"/>
<organism evidence="6 7">
    <name type="scientific">Ensete ventricosum</name>
    <name type="common">Abyssinian banana</name>
    <name type="synonym">Musa ensete</name>
    <dbReference type="NCBI Taxonomy" id="4639"/>
    <lineage>
        <taxon>Eukaryota</taxon>
        <taxon>Viridiplantae</taxon>
        <taxon>Streptophyta</taxon>
        <taxon>Embryophyta</taxon>
        <taxon>Tracheophyta</taxon>
        <taxon>Spermatophyta</taxon>
        <taxon>Magnoliopsida</taxon>
        <taxon>Liliopsida</taxon>
        <taxon>Zingiberales</taxon>
        <taxon>Musaceae</taxon>
        <taxon>Ensete</taxon>
    </lineage>
</organism>
<evidence type="ECO:0000256" key="4">
    <source>
        <dbReference type="SAM" id="MobiDB-lite"/>
    </source>
</evidence>
<protein>
    <recommendedName>
        <fullName evidence="3">Glutathione hydrolase</fullName>
        <ecNumber evidence="3">2.3.2.2</ecNumber>
        <ecNumber evidence="3">3.4.19.13</ecNumber>
    </recommendedName>
    <alternativeName>
        <fullName evidence="3">Gamma-glutamyltransferase</fullName>
    </alternativeName>
    <alternativeName>
        <fullName evidence="3">Gamma-glutamyltranspeptidase</fullName>
    </alternativeName>
</protein>
<comment type="catalytic activity">
    <reaction evidence="3">
        <text>glutathione + H2O = L-cysteinylglycine + L-glutamate</text>
        <dbReference type="Rhea" id="RHEA:28807"/>
        <dbReference type="ChEBI" id="CHEBI:15377"/>
        <dbReference type="ChEBI" id="CHEBI:29985"/>
        <dbReference type="ChEBI" id="CHEBI:57925"/>
        <dbReference type="ChEBI" id="CHEBI:61694"/>
        <dbReference type="EC" id="3.4.19.13"/>
    </reaction>
</comment>
<comment type="caution">
    <text evidence="6">The sequence shown here is derived from an EMBL/GenBank/DDBJ whole genome shotgun (WGS) entry which is preliminary data.</text>
</comment>
<dbReference type="SUPFAM" id="SSF56235">
    <property type="entry name" value="N-terminal nucleophile aminohydrolases (Ntn hydrolases)"/>
    <property type="match status" value="1"/>
</dbReference>
<feature type="binding site" evidence="2">
    <location>
        <position position="144"/>
    </location>
    <ligand>
        <name>L-glutamate</name>
        <dbReference type="ChEBI" id="CHEBI:29985"/>
    </ligand>
</feature>
<gene>
    <name evidence="6" type="ORF">OPV22_020451</name>
</gene>
<keyword evidence="5" id="KW-0472">Membrane</keyword>
<feature type="transmembrane region" description="Helical" evidence="5">
    <location>
        <begin position="27"/>
        <end position="47"/>
    </location>
</feature>
<dbReference type="InterPro" id="IPR043138">
    <property type="entry name" value="GGT_lsub"/>
</dbReference>
<dbReference type="EC" id="2.3.2.2" evidence="3"/>